<accession>A0AAW0PEC7</accession>
<dbReference type="PANTHER" id="PTHR34488">
    <property type="entry name" value="SI:CH211-245H14.1-RELATED"/>
    <property type="match status" value="1"/>
</dbReference>
<feature type="compositionally biased region" description="Basic and acidic residues" evidence="1">
    <location>
        <begin position="135"/>
        <end position="164"/>
    </location>
</feature>
<dbReference type="EMBL" id="JBBPFD010000005">
    <property type="protein sequence ID" value="KAK7925086.1"/>
    <property type="molecule type" value="Genomic_DNA"/>
</dbReference>
<comment type="caution">
    <text evidence="2">The sequence shown here is derived from an EMBL/GenBank/DDBJ whole genome shotgun (WGS) entry which is preliminary data.</text>
</comment>
<dbReference type="Proteomes" id="UP001460270">
    <property type="component" value="Unassembled WGS sequence"/>
</dbReference>
<evidence type="ECO:0000256" key="1">
    <source>
        <dbReference type="SAM" id="MobiDB-lite"/>
    </source>
</evidence>
<name>A0AAW0PEC7_9GOBI</name>
<gene>
    <name evidence="2" type="ORF">WMY93_007396</name>
</gene>
<feature type="region of interest" description="Disordered" evidence="1">
    <location>
        <begin position="367"/>
        <end position="394"/>
    </location>
</feature>
<organism evidence="2 3">
    <name type="scientific">Mugilogobius chulae</name>
    <name type="common">yellowstripe goby</name>
    <dbReference type="NCBI Taxonomy" id="88201"/>
    <lineage>
        <taxon>Eukaryota</taxon>
        <taxon>Metazoa</taxon>
        <taxon>Chordata</taxon>
        <taxon>Craniata</taxon>
        <taxon>Vertebrata</taxon>
        <taxon>Euteleostomi</taxon>
        <taxon>Actinopterygii</taxon>
        <taxon>Neopterygii</taxon>
        <taxon>Teleostei</taxon>
        <taxon>Neoteleostei</taxon>
        <taxon>Acanthomorphata</taxon>
        <taxon>Gobiaria</taxon>
        <taxon>Gobiiformes</taxon>
        <taxon>Gobioidei</taxon>
        <taxon>Gobiidae</taxon>
        <taxon>Gobionellinae</taxon>
        <taxon>Mugilogobius</taxon>
    </lineage>
</organism>
<dbReference type="AlphaFoldDB" id="A0AAW0PEC7"/>
<reference evidence="3" key="1">
    <citation type="submission" date="2024-04" db="EMBL/GenBank/DDBJ databases">
        <title>Salinicola lusitanus LLJ914,a marine bacterium isolated from the Okinawa Trough.</title>
        <authorList>
            <person name="Li J."/>
        </authorList>
    </citation>
    <scope>NUCLEOTIDE SEQUENCE [LARGE SCALE GENOMIC DNA]</scope>
</reference>
<sequence>MGVKKPLVFYITSSKTYGADQQILENLDSDVTKNHHECDVILLFCPVKSRTASDIYAAIKKLPDTRQPVVLVLMHHTYDPDHVLDKTQWRDTFSQINHEVRVLFHESENGLLNCSRNNQAIQELRDFIYKQGGPREKYSKRYDDTESSENREPDGIHPSEDTPSKGHRGHAGKDGLLVASAHGGRTSLSRNWQKHPDSLLMSPGRGAVGHEEVSTQCSVLPDSSRPTAPLPGLISTVNLDIKKPVKVFLISVHETYKTYQEIVQKLNLLEVTPTKDLQRCDAILILCPFQSWNGLCKIATMESKDKPVVRVLVHSPDEKLEDDCCSKKELDERNEVHVVADESDNRLTQDPKNDQAMEKLRALCDPFIQKPENQDTQDDSTDLCSTESNKSEKM</sequence>
<dbReference type="PANTHER" id="PTHR34488:SF1">
    <property type="entry name" value="SI:CH211-245H14.1-RELATED"/>
    <property type="match status" value="1"/>
</dbReference>
<evidence type="ECO:0000313" key="2">
    <source>
        <dbReference type="EMBL" id="KAK7925086.1"/>
    </source>
</evidence>
<evidence type="ECO:0000313" key="3">
    <source>
        <dbReference type="Proteomes" id="UP001460270"/>
    </source>
</evidence>
<feature type="region of interest" description="Disordered" evidence="1">
    <location>
        <begin position="135"/>
        <end position="174"/>
    </location>
</feature>
<proteinExistence type="predicted"/>
<keyword evidence="3" id="KW-1185">Reference proteome</keyword>
<protein>
    <submittedName>
        <fullName evidence="2">Uncharacterized protein</fullName>
    </submittedName>
</protein>